<organism evidence="1 2">
    <name type="scientific">Massilia frigida</name>
    <dbReference type="NCBI Taxonomy" id="2609281"/>
    <lineage>
        <taxon>Bacteria</taxon>
        <taxon>Pseudomonadati</taxon>
        <taxon>Pseudomonadota</taxon>
        <taxon>Betaproteobacteria</taxon>
        <taxon>Burkholderiales</taxon>
        <taxon>Oxalobacteraceae</taxon>
        <taxon>Telluria group</taxon>
        <taxon>Massilia</taxon>
    </lineage>
</organism>
<keyword evidence="2" id="KW-1185">Reference proteome</keyword>
<accession>A0ABX0NH46</accession>
<sequence length="214" mass="23532">MNQTGEQGSVPAPVAASEDARALVAFLDGLGTVLKRQMVDNERLDKEFGKLALNALTPESVTSRKGIDAARVQMSRFRQLIEQRDALAKASIEDGREYLRTARIPGRYSNMQMSNVVRIGEKTLELNAELSAVQKELIDGMGGVLDFAQSRLGNMQLHQQTLLFSSDADLATYRRLSAVLDDAGTREAAVIEKYKAHRQRIRSEATTTVSAGLH</sequence>
<comment type="caution">
    <text evidence="1">The sequence shown here is derived from an EMBL/GenBank/DDBJ whole genome shotgun (WGS) entry which is preliminary data.</text>
</comment>
<evidence type="ECO:0000313" key="2">
    <source>
        <dbReference type="Proteomes" id="UP000621455"/>
    </source>
</evidence>
<reference evidence="1 2" key="1">
    <citation type="submission" date="2019-10" db="EMBL/GenBank/DDBJ databases">
        <title>Taxonomy of Antarctic Massilia spp.: description of Massilia rubra sp. nov., Massilia aquatica sp. nov., Massilia mucilaginosa sp. nov., Massilia frigida sp. nov. isolated from streams, lakes and regoliths.</title>
        <authorList>
            <person name="Holochova P."/>
            <person name="Sedlacek I."/>
            <person name="Kralova S."/>
            <person name="Maslanova I."/>
            <person name="Busse H.-J."/>
            <person name="Stankova E."/>
            <person name="Vrbovska V."/>
            <person name="Kovarovic V."/>
            <person name="Bartak M."/>
            <person name="Svec P."/>
            <person name="Pantucek R."/>
        </authorList>
    </citation>
    <scope>NUCLEOTIDE SEQUENCE [LARGE SCALE GENOMIC DNA]</scope>
    <source>
        <strain evidence="1 2">CCM 8695</strain>
    </source>
</reference>
<evidence type="ECO:0000313" key="1">
    <source>
        <dbReference type="EMBL" id="NHZ81440.1"/>
    </source>
</evidence>
<gene>
    <name evidence="1" type="ORF">F2P44_19480</name>
</gene>
<proteinExistence type="predicted"/>
<name>A0ABX0NH46_9BURK</name>
<dbReference type="RefSeq" id="WP_167088776.1">
    <property type="nucleotide sequence ID" value="NZ_WHJG01000022.1"/>
</dbReference>
<protein>
    <recommendedName>
        <fullName evidence="3">Toxic anion resistance protein</fullName>
    </recommendedName>
</protein>
<dbReference type="EMBL" id="WHJG01000022">
    <property type="protein sequence ID" value="NHZ81440.1"/>
    <property type="molecule type" value="Genomic_DNA"/>
</dbReference>
<evidence type="ECO:0008006" key="3">
    <source>
        <dbReference type="Google" id="ProtNLM"/>
    </source>
</evidence>
<dbReference type="Proteomes" id="UP000621455">
    <property type="component" value="Unassembled WGS sequence"/>
</dbReference>